<dbReference type="PANTHER" id="PTHR24223:SF443">
    <property type="entry name" value="MULTIDRUG-RESISTANCE LIKE PROTEIN 1, ISOFORM I"/>
    <property type="match status" value="1"/>
</dbReference>
<keyword evidence="5" id="KW-1003">Cell membrane</keyword>
<dbReference type="InterPro" id="IPR003439">
    <property type="entry name" value="ABC_transporter-like_ATP-bd"/>
</dbReference>
<evidence type="ECO:0000313" key="19">
    <source>
        <dbReference type="EMBL" id="KAK8386891.1"/>
    </source>
</evidence>
<dbReference type="SUPFAM" id="SSF90123">
    <property type="entry name" value="ABC transporter transmembrane region"/>
    <property type="match status" value="2"/>
</dbReference>
<evidence type="ECO:0000256" key="3">
    <source>
        <dbReference type="ARBA" id="ARBA00009726"/>
    </source>
</evidence>
<keyword evidence="9" id="KW-0067">ATP-binding</keyword>
<keyword evidence="12 16" id="KW-0472">Membrane</keyword>
<dbReference type="PROSITE" id="PS50893">
    <property type="entry name" value="ABC_TRANSPORTER_2"/>
    <property type="match status" value="2"/>
</dbReference>
<feature type="domain" description="ABC transmembrane type-1" evidence="18">
    <location>
        <begin position="970"/>
        <end position="1248"/>
    </location>
</feature>
<keyword evidence="6 16" id="KW-0812">Transmembrane</keyword>
<dbReference type="GO" id="GO:0005524">
    <property type="term" value="F:ATP binding"/>
    <property type="evidence" value="ECO:0007669"/>
    <property type="project" value="UniProtKB-KW"/>
</dbReference>
<dbReference type="FunFam" id="1.20.1560.10:FF:000001">
    <property type="entry name" value="ATP-binding cassette subfamily C member 1"/>
    <property type="match status" value="1"/>
</dbReference>
<evidence type="ECO:0000313" key="20">
    <source>
        <dbReference type="Proteomes" id="UP001487740"/>
    </source>
</evidence>
<feature type="domain" description="ABC transporter" evidence="17">
    <location>
        <begin position="628"/>
        <end position="855"/>
    </location>
</feature>
<dbReference type="InterPro" id="IPR011527">
    <property type="entry name" value="ABC1_TM_dom"/>
</dbReference>
<feature type="transmembrane region" description="Helical" evidence="16">
    <location>
        <begin position="579"/>
        <end position="599"/>
    </location>
</feature>
<feature type="transmembrane region" description="Helical" evidence="16">
    <location>
        <begin position="174"/>
        <end position="192"/>
    </location>
</feature>
<dbReference type="SMART" id="SM00382">
    <property type="entry name" value="AAA"/>
    <property type="match status" value="2"/>
</dbReference>
<feature type="transmembrane region" description="Helical" evidence="16">
    <location>
        <begin position="1195"/>
        <end position="1212"/>
    </location>
</feature>
<dbReference type="CDD" id="cd18595">
    <property type="entry name" value="ABC_6TM_MRP1_2_3_6_D1_like"/>
    <property type="match status" value="1"/>
</dbReference>
<keyword evidence="7" id="KW-0677">Repeat</keyword>
<dbReference type="CDD" id="cd18603">
    <property type="entry name" value="ABC_6TM_MRP1_2_3_6_D2_like"/>
    <property type="match status" value="1"/>
</dbReference>
<proteinExistence type="inferred from homology"/>
<keyword evidence="10" id="KW-1278">Translocase</keyword>
<dbReference type="Gene3D" id="3.40.50.300">
    <property type="entry name" value="P-loop containing nucleotide triphosphate hydrolases"/>
    <property type="match status" value="2"/>
</dbReference>
<evidence type="ECO:0000256" key="8">
    <source>
        <dbReference type="ARBA" id="ARBA00022741"/>
    </source>
</evidence>
<sequence>MTTESFVWYFCGSPLWDANLTWYTDTPQLPRCFERTVLAWIPCAFLWVLAPLETYYIIHSRDKHVPWSWVNLSKLVGSLVLLLLQLVDFFHALHQWRVGEPIYAVHFVTPALLFVSLFLQSAVVLVERKRGFQSSGYLFLFWLLCVVCFLPEYVSHISAGPYQEGEGVNFGTFMVFYPVTVGILLIHCFGDAPPRYVHYPRSHKYCPEVSASFLSKITFSWINSLIWKGYKQPLENGDLWDISYENASSTIVDKWNKSWKKNSAKAYNKGQSHTYATFNNTDQVELSGQAGNKEHYLSILPILVKVFSSSFCFGAFLKFLHDVLQFLSPQILSALITFTESTQEEAPAWHGILYAVLMLVCAQCQSFLLGQYFAWMMVVGLRMRTGIISAVYGKAMRISSSAKKESTVGEIVNLMSVDAQRFMDITTYINMLWSAPMQIILAIYFLWNLLGPSVLAGLAVMIVLIPINGFIANQTKKLQIKQMKLKDERVKLMNEILNGIKVLKLYAWEPSFESQVTSVRNKEVKVLREAAYFNAGTNFIWNCAPFMVSVATFAVYVNVSPDNILDAKTAFVSLSLFNLLRFPLAMLPMLITSMVQAHVSLKRINRFMNADELDPNSVQGDPTYKHPIVVENGTFAWGHEEEDSKPVLKGLNLTIQTGSLVAVVGTVGTGKSSLLSAILGEMEKQSGRVNVKGKVAYVAQQAWIQNTTLEKNILFNQPKVDDVYEACLRSCALQSDLAILPGGDQTEIGEKGINLSGGQKQRVSLARAIYSDADIFLLDDPLSAVDSHVGKHIFDHVIGHNGILKNKTRVLVTHGLTYLPQTDRIIVLKDNQISEQGTFKELLQKKGPFQEFLLQYLASDSEELDNLEELEDIKHQLESSLGRDVVEQQLVREKRASESESLADSDCSKHAVHRQSSQRISESSVGKEPQSPPSKRKGEKLIEAEKTETGRVQTEVYKYYIKSIGIPILIWTMCCFVVAQSCIVGSSVWLSIWSEDTNMDSSTTDMYLGVYGALGIGQAIFVFAGAFSMSYGTLNAGARLHYQILHSVMRLPMHFFDTNPVGRMINRFGKDMDTLDTVLPMTLRSWAVCFFTVLSTFTVIIYATHIFVVVMIPTIIIYVFIQIVYVSTSRQLKRLESVSRSPIYSHFQESIQGASTIRAYGRQDQFIKASELKVDLNQICYYPSVISNRWLATRLEFIGNIITFFAALFAVLSRETIDGGKVGLSVTYALSVTQTLHWLIRMSSEVETNIVAVERIKEYTETPQEAPWDLQNTKPQVDWPQEGVVEFKNYCTRYREGLDLVIKNINCKISQGEKIGIVGRTGAGKSSLTLGLFRIIEAAEGNITIDGINISEIGLHDLRSRLTIIPQDPVLFSGTLRMNLDPFNHYSDEKVWSALEHAHLKGFVSTLSAGLQHAISEGGDNLSVGQRQLVCLARALLRKTRVLVLDEATAAVDMETDDLIQQTIRKKFVGCTVLTIAHRLNTIMDYSKVLVLDKGEIKEFDSPASLLKNSDSIFHGMAKDAGLV</sequence>
<dbReference type="Pfam" id="PF00664">
    <property type="entry name" value="ABC_membrane"/>
    <property type="match status" value="2"/>
</dbReference>
<feature type="compositionally biased region" description="Polar residues" evidence="15">
    <location>
        <begin position="914"/>
        <end position="924"/>
    </location>
</feature>
<dbReference type="InterPro" id="IPR017871">
    <property type="entry name" value="ABC_transporter-like_CS"/>
</dbReference>
<dbReference type="FunFam" id="1.20.1560.10:FF:000041">
    <property type="entry name" value="Multidrug-Resistance like protein 1, isoform C"/>
    <property type="match status" value="1"/>
</dbReference>
<dbReference type="EC" id="7.6.2.3" evidence="13"/>
<evidence type="ECO:0000256" key="7">
    <source>
        <dbReference type="ARBA" id="ARBA00022737"/>
    </source>
</evidence>
<dbReference type="InterPro" id="IPR003593">
    <property type="entry name" value="AAA+_ATPase"/>
</dbReference>
<evidence type="ECO:0000256" key="10">
    <source>
        <dbReference type="ARBA" id="ARBA00022967"/>
    </source>
</evidence>
<dbReference type="GO" id="GO:0016887">
    <property type="term" value="F:ATP hydrolysis activity"/>
    <property type="evidence" value="ECO:0007669"/>
    <property type="project" value="InterPro"/>
</dbReference>
<feature type="transmembrane region" description="Helical" evidence="16">
    <location>
        <begin position="539"/>
        <end position="559"/>
    </location>
</feature>
<dbReference type="InterPro" id="IPR056227">
    <property type="entry name" value="TMD0_ABC"/>
</dbReference>
<evidence type="ECO:0000259" key="17">
    <source>
        <dbReference type="PROSITE" id="PS50893"/>
    </source>
</evidence>
<evidence type="ECO:0000256" key="15">
    <source>
        <dbReference type="SAM" id="MobiDB-lite"/>
    </source>
</evidence>
<dbReference type="GO" id="GO:0005886">
    <property type="term" value="C:plasma membrane"/>
    <property type="evidence" value="ECO:0007669"/>
    <property type="project" value="UniProtKB-SubCell"/>
</dbReference>
<dbReference type="PROSITE" id="PS50929">
    <property type="entry name" value="ABC_TM1F"/>
    <property type="match status" value="2"/>
</dbReference>
<dbReference type="FunFam" id="3.40.50.300:FF:000074">
    <property type="entry name" value="Multidrug resistance-associated protein 5 isoform 1"/>
    <property type="match status" value="1"/>
</dbReference>
<feature type="region of interest" description="Disordered" evidence="15">
    <location>
        <begin position="896"/>
        <end position="940"/>
    </location>
</feature>
<evidence type="ECO:0000256" key="13">
    <source>
        <dbReference type="ARBA" id="ARBA00024220"/>
    </source>
</evidence>
<evidence type="ECO:0000256" key="1">
    <source>
        <dbReference type="ARBA" id="ARBA00004128"/>
    </source>
</evidence>
<evidence type="ECO:0000256" key="4">
    <source>
        <dbReference type="ARBA" id="ARBA00022448"/>
    </source>
</evidence>
<comment type="caution">
    <text evidence="19">The sequence shown here is derived from an EMBL/GenBank/DDBJ whole genome shotgun (WGS) entry which is preliminary data.</text>
</comment>
<feature type="transmembrane region" description="Helical" evidence="16">
    <location>
        <begin position="968"/>
        <end position="990"/>
    </location>
</feature>
<feature type="transmembrane region" description="Helical" evidence="16">
    <location>
        <begin position="425"/>
        <end position="447"/>
    </location>
</feature>
<name>A0AAW0THW9_SCYPA</name>
<dbReference type="Pfam" id="PF24357">
    <property type="entry name" value="TMD0_ABC"/>
    <property type="match status" value="1"/>
</dbReference>
<dbReference type="SUPFAM" id="SSF52540">
    <property type="entry name" value="P-loop containing nucleoside triphosphate hydrolases"/>
    <property type="match status" value="2"/>
</dbReference>
<organism evidence="19 20">
    <name type="scientific">Scylla paramamosain</name>
    <name type="common">Mud crab</name>
    <dbReference type="NCBI Taxonomy" id="85552"/>
    <lineage>
        <taxon>Eukaryota</taxon>
        <taxon>Metazoa</taxon>
        <taxon>Ecdysozoa</taxon>
        <taxon>Arthropoda</taxon>
        <taxon>Crustacea</taxon>
        <taxon>Multicrustacea</taxon>
        <taxon>Malacostraca</taxon>
        <taxon>Eumalacostraca</taxon>
        <taxon>Eucarida</taxon>
        <taxon>Decapoda</taxon>
        <taxon>Pleocyemata</taxon>
        <taxon>Brachyura</taxon>
        <taxon>Eubrachyura</taxon>
        <taxon>Portunoidea</taxon>
        <taxon>Portunidae</taxon>
        <taxon>Portuninae</taxon>
        <taxon>Scylla</taxon>
    </lineage>
</organism>
<dbReference type="CDD" id="cd03250">
    <property type="entry name" value="ABCC_MRP_domain1"/>
    <property type="match status" value="1"/>
</dbReference>
<feature type="transmembrane region" description="Helical" evidence="16">
    <location>
        <begin position="70"/>
        <end position="90"/>
    </location>
</feature>
<feature type="transmembrane region" description="Helical" evidence="16">
    <location>
        <begin position="37"/>
        <end position="58"/>
    </location>
</feature>
<comment type="similarity">
    <text evidence="3">Belongs to the ABC transporter superfamily. ABCC family. Conjugate transporter (TC 3.A.1.208) subfamily.</text>
</comment>
<dbReference type="PROSITE" id="PS00211">
    <property type="entry name" value="ABC_TRANSPORTER_1"/>
    <property type="match status" value="2"/>
</dbReference>
<dbReference type="GO" id="GO:0005774">
    <property type="term" value="C:vacuolar membrane"/>
    <property type="evidence" value="ECO:0007669"/>
    <property type="project" value="UniProtKB-SubCell"/>
</dbReference>
<reference evidence="19 20" key="1">
    <citation type="submission" date="2023-03" db="EMBL/GenBank/DDBJ databases">
        <title>High-quality genome of Scylla paramamosain provides insights in environmental adaptation.</title>
        <authorList>
            <person name="Zhang L."/>
        </authorList>
    </citation>
    <scope>NUCLEOTIDE SEQUENCE [LARGE SCALE GENOMIC DNA]</scope>
    <source>
        <strain evidence="19">LZ_2023a</strain>
        <tissue evidence="19">Muscle</tissue>
    </source>
</reference>
<dbReference type="NCBIfam" id="TIGR00957">
    <property type="entry name" value="MRP_assoc_pro"/>
    <property type="match status" value="1"/>
</dbReference>
<evidence type="ECO:0000256" key="9">
    <source>
        <dbReference type="ARBA" id="ARBA00022840"/>
    </source>
</evidence>
<evidence type="ECO:0000256" key="11">
    <source>
        <dbReference type="ARBA" id="ARBA00022989"/>
    </source>
</evidence>
<keyword evidence="20" id="KW-1185">Reference proteome</keyword>
<feature type="domain" description="ABC transmembrane type-1" evidence="18">
    <location>
        <begin position="313"/>
        <end position="596"/>
    </location>
</feature>
<dbReference type="FunFam" id="3.40.50.300:FF:000293">
    <property type="entry name" value="ATP binding cassette subfamily C member 1"/>
    <property type="match status" value="1"/>
</dbReference>
<evidence type="ECO:0000256" key="16">
    <source>
        <dbReference type="SAM" id="Phobius"/>
    </source>
</evidence>
<feature type="domain" description="ABC transporter" evidence="17">
    <location>
        <begin position="1285"/>
        <end position="1519"/>
    </location>
</feature>
<evidence type="ECO:0000256" key="14">
    <source>
        <dbReference type="ARBA" id="ARBA00047523"/>
    </source>
</evidence>
<keyword evidence="11 16" id="KW-1133">Transmembrane helix</keyword>
<gene>
    <name evidence="19" type="ORF">O3P69_017958</name>
</gene>
<dbReference type="Proteomes" id="UP001487740">
    <property type="component" value="Unassembled WGS sequence"/>
</dbReference>
<feature type="transmembrane region" description="Helical" evidence="16">
    <location>
        <begin position="453"/>
        <end position="473"/>
    </location>
</feature>
<evidence type="ECO:0000256" key="6">
    <source>
        <dbReference type="ARBA" id="ARBA00022692"/>
    </source>
</evidence>
<evidence type="ECO:0000256" key="12">
    <source>
        <dbReference type="ARBA" id="ARBA00023136"/>
    </source>
</evidence>
<keyword evidence="8" id="KW-0547">Nucleotide-binding</keyword>
<evidence type="ECO:0000256" key="5">
    <source>
        <dbReference type="ARBA" id="ARBA00022475"/>
    </source>
</evidence>
<feature type="transmembrane region" description="Helical" evidence="16">
    <location>
        <begin position="296"/>
        <end position="317"/>
    </location>
</feature>
<dbReference type="Gene3D" id="1.20.1560.10">
    <property type="entry name" value="ABC transporter type 1, transmembrane domain"/>
    <property type="match status" value="2"/>
</dbReference>
<feature type="transmembrane region" description="Helical" evidence="16">
    <location>
        <begin position="1106"/>
        <end position="1126"/>
    </location>
</feature>
<comment type="catalytic activity">
    <reaction evidence="14">
        <text>leukotriene C4(in) + ATP + H2O = leukotriene C4(out) + ADP + phosphate + H(+)</text>
        <dbReference type="Rhea" id="RHEA:38963"/>
        <dbReference type="ChEBI" id="CHEBI:15377"/>
        <dbReference type="ChEBI" id="CHEBI:15378"/>
        <dbReference type="ChEBI" id="CHEBI:30616"/>
        <dbReference type="ChEBI" id="CHEBI:43474"/>
        <dbReference type="ChEBI" id="CHEBI:57973"/>
        <dbReference type="ChEBI" id="CHEBI:456216"/>
    </reaction>
    <physiologicalReaction direction="left-to-right" evidence="14">
        <dbReference type="Rhea" id="RHEA:38964"/>
    </physiologicalReaction>
</comment>
<dbReference type="GO" id="GO:0015431">
    <property type="term" value="F:ABC-type glutathione S-conjugate transporter activity"/>
    <property type="evidence" value="ECO:0007669"/>
    <property type="project" value="UniProtKB-EC"/>
</dbReference>
<protein>
    <recommendedName>
        <fullName evidence="13">ABC-type glutathione-S-conjugate transporter</fullName>
        <ecNumber evidence="13">7.6.2.3</ecNumber>
    </recommendedName>
</protein>
<feature type="transmembrane region" description="Helical" evidence="16">
    <location>
        <begin position="1077"/>
        <end position="1100"/>
    </location>
</feature>
<feature type="transmembrane region" description="Helical" evidence="16">
    <location>
        <begin position="102"/>
        <end position="125"/>
    </location>
</feature>
<dbReference type="InterPro" id="IPR027417">
    <property type="entry name" value="P-loop_NTPase"/>
</dbReference>
<dbReference type="InterPro" id="IPR036640">
    <property type="entry name" value="ABC1_TM_sf"/>
</dbReference>
<dbReference type="InterPro" id="IPR050173">
    <property type="entry name" value="ABC_transporter_C-like"/>
</dbReference>
<feature type="transmembrane region" description="Helical" evidence="16">
    <location>
        <begin position="352"/>
        <end position="375"/>
    </location>
</feature>
<dbReference type="InterPro" id="IPR005292">
    <property type="entry name" value="MRP"/>
</dbReference>
<dbReference type="CDD" id="cd03244">
    <property type="entry name" value="ABCC_MRP_domain2"/>
    <property type="match status" value="1"/>
</dbReference>
<comment type="subcellular location">
    <subcellularLocation>
        <location evidence="2">Cell membrane</location>
        <topology evidence="2">Multi-pass membrane protein</topology>
    </subcellularLocation>
    <subcellularLocation>
        <location evidence="1">Vacuole membrane</location>
        <topology evidence="1">Multi-pass membrane protein</topology>
    </subcellularLocation>
</comment>
<feature type="transmembrane region" description="Helical" evidence="16">
    <location>
        <begin position="1010"/>
        <end position="1034"/>
    </location>
</feature>
<evidence type="ECO:0000259" key="18">
    <source>
        <dbReference type="PROSITE" id="PS50929"/>
    </source>
</evidence>
<evidence type="ECO:0000256" key="2">
    <source>
        <dbReference type="ARBA" id="ARBA00004651"/>
    </source>
</evidence>
<dbReference type="PANTHER" id="PTHR24223">
    <property type="entry name" value="ATP-BINDING CASSETTE SUB-FAMILY C"/>
    <property type="match status" value="1"/>
</dbReference>
<accession>A0AAW0THW9</accession>
<keyword evidence="4" id="KW-0813">Transport</keyword>
<dbReference type="EMBL" id="JARAKH010000030">
    <property type="protein sequence ID" value="KAK8386891.1"/>
    <property type="molecule type" value="Genomic_DNA"/>
</dbReference>
<dbReference type="Pfam" id="PF00005">
    <property type="entry name" value="ABC_tran"/>
    <property type="match status" value="2"/>
</dbReference>
<feature type="transmembrane region" description="Helical" evidence="16">
    <location>
        <begin position="137"/>
        <end position="154"/>
    </location>
</feature>